<dbReference type="RefSeq" id="WP_088822444.1">
    <property type="nucleotide sequence ID" value="NZ_FZLN01000001.1"/>
</dbReference>
<dbReference type="Pfam" id="PF00482">
    <property type="entry name" value="T2SSF"/>
    <property type="match status" value="2"/>
</dbReference>
<comment type="similarity">
    <text evidence="3 10">Belongs to the GSP F family.</text>
</comment>
<name>A0A217ED31_9GAMM</name>
<dbReference type="GO" id="GO:0005886">
    <property type="term" value="C:plasma membrane"/>
    <property type="evidence" value="ECO:0007669"/>
    <property type="project" value="UniProtKB-SubCell"/>
</dbReference>
<dbReference type="InterPro" id="IPR001992">
    <property type="entry name" value="T2SS_GspF/T4SS_PilC_CS"/>
</dbReference>
<evidence type="ECO:0000256" key="2">
    <source>
        <dbReference type="ARBA" id="ARBA00004651"/>
    </source>
</evidence>
<evidence type="ECO:0000313" key="14">
    <source>
        <dbReference type="Proteomes" id="UP000243463"/>
    </source>
</evidence>
<feature type="domain" description="Type II secretion system protein GspF" evidence="12">
    <location>
        <begin position="21"/>
        <end position="142"/>
    </location>
</feature>
<evidence type="ECO:0000256" key="11">
    <source>
        <dbReference type="SAM" id="Phobius"/>
    </source>
</evidence>
<evidence type="ECO:0000256" key="7">
    <source>
        <dbReference type="ARBA" id="ARBA00022989"/>
    </source>
</evidence>
<dbReference type="AlphaFoldDB" id="A0A217ED31"/>
<evidence type="ECO:0000256" key="4">
    <source>
        <dbReference type="ARBA" id="ARBA00022448"/>
    </source>
</evidence>
<dbReference type="InterPro" id="IPR042094">
    <property type="entry name" value="T2SS_GspF_sf"/>
</dbReference>
<keyword evidence="4 10" id="KW-0813">Transport</keyword>
<keyword evidence="8 11" id="KW-0472">Membrane</keyword>
<reference evidence="14" key="1">
    <citation type="submission" date="2017-06" db="EMBL/GenBank/DDBJ databases">
        <authorList>
            <person name="Varghese N."/>
            <person name="Submissions S."/>
        </authorList>
    </citation>
    <scope>NUCLEOTIDE SEQUENCE [LARGE SCALE GENOMIC DNA]</scope>
    <source>
        <strain evidence="14">ANC 5114</strain>
    </source>
</reference>
<dbReference type="EMBL" id="FZLN01000001">
    <property type="protein sequence ID" value="SNQ28415.1"/>
    <property type="molecule type" value="Genomic_DNA"/>
</dbReference>
<feature type="domain" description="Type II secretion system protein GspF" evidence="12">
    <location>
        <begin position="220"/>
        <end position="341"/>
    </location>
</feature>
<keyword evidence="5" id="KW-1003">Cell membrane</keyword>
<evidence type="ECO:0000256" key="3">
    <source>
        <dbReference type="ARBA" id="ARBA00005745"/>
    </source>
</evidence>
<evidence type="ECO:0000256" key="5">
    <source>
        <dbReference type="ARBA" id="ARBA00022475"/>
    </source>
</evidence>
<dbReference type="Gene3D" id="1.20.81.30">
    <property type="entry name" value="Type II secretion system (T2SS), domain F"/>
    <property type="match status" value="2"/>
</dbReference>
<evidence type="ECO:0000256" key="8">
    <source>
        <dbReference type="ARBA" id="ARBA00023136"/>
    </source>
</evidence>
<dbReference type="PANTHER" id="PTHR30012:SF0">
    <property type="entry name" value="TYPE II SECRETION SYSTEM PROTEIN F-RELATED"/>
    <property type="match status" value="1"/>
</dbReference>
<dbReference type="InterPro" id="IPR003004">
    <property type="entry name" value="GspF/PilC"/>
</dbReference>
<keyword evidence="14" id="KW-1185">Reference proteome</keyword>
<evidence type="ECO:0000256" key="1">
    <source>
        <dbReference type="ARBA" id="ARBA00002684"/>
    </source>
</evidence>
<sequence length="349" mass="40150">MKSKGILGQLFAKSTFDLTVFLYEFKTLLESGVSIVEAVDILLERGQHYHDVLFPIYTHLRSGKTLSQSMADQPKYFPELFVAIIKSNEKTGSLIVGIDRYLSYTKNIDQIKNKLVNALIYPMTVLVIGMIIFFFLLFYLIPKFSLIYGDLEIKLPFLSNLLIQSGFYILQYRVYLIIGLIGLFGALIFYRKKAMDYSLRQLTQIKFFAYYYNTFVFTRFYRGLGLMLEGGYPLIYALKNCQDILDQYQKAKIPLVEQGLKQGEKLSDLLHKYQLTTSIADRLIRSGEVNGNISSMLEKTAEFHDAEISRFIEKVSKVIEPILMIFIGGWIGFIVILLYLPIFDMVGSL</sequence>
<evidence type="ECO:0000256" key="6">
    <source>
        <dbReference type="ARBA" id="ARBA00022692"/>
    </source>
</evidence>
<dbReference type="PANTHER" id="PTHR30012">
    <property type="entry name" value="GENERAL SECRETION PATHWAY PROTEIN"/>
    <property type="match status" value="1"/>
</dbReference>
<evidence type="ECO:0000256" key="9">
    <source>
        <dbReference type="ARBA" id="ARBA00030750"/>
    </source>
</evidence>
<proteinExistence type="inferred from homology"/>
<dbReference type="Proteomes" id="UP000243463">
    <property type="component" value="Unassembled WGS sequence"/>
</dbReference>
<gene>
    <name evidence="13" type="ORF">SAMN05444584_0335</name>
</gene>
<dbReference type="GO" id="GO:0009306">
    <property type="term" value="P:protein secretion"/>
    <property type="evidence" value="ECO:0007669"/>
    <property type="project" value="InterPro"/>
</dbReference>
<feature type="transmembrane region" description="Helical" evidence="11">
    <location>
        <begin position="119"/>
        <end position="141"/>
    </location>
</feature>
<evidence type="ECO:0000313" key="13">
    <source>
        <dbReference type="EMBL" id="SNQ28415.1"/>
    </source>
</evidence>
<feature type="transmembrane region" description="Helical" evidence="11">
    <location>
        <begin position="322"/>
        <end position="342"/>
    </location>
</feature>
<dbReference type="PROSITE" id="PS00874">
    <property type="entry name" value="T2SP_F"/>
    <property type="match status" value="1"/>
</dbReference>
<keyword evidence="7 11" id="KW-1133">Transmembrane helix</keyword>
<evidence type="ECO:0000256" key="10">
    <source>
        <dbReference type="RuleBase" id="RU003923"/>
    </source>
</evidence>
<dbReference type="OrthoDB" id="9805682at2"/>
<evidence type="ECO:0000259" key="12">
    <source>
        <dbReference type="Pfam" id="PF00482"/>
    </source>
</evidence>
<comment type="subcellular location">
    <subcellularLocation>
        <location evidence="10">Cell inner membrane</location>
        <topology evidence="10">Multi-pass membrane protein</topology>
    </subcellularLocation>
    <subcellularLocation>
        <location evidence="2">Cell membrane</location>
        <topology evidence="2">Multi-pass membrane protein</topology>
    </subcellularLocation>
</comment>
<organism evidence="13 14">
    <name type="scientific">Acinetobacter apis</name>
    <dbReference type="NCBI Taxonomy" id="1229165"/>
    <lineage>
        <taxon>Bacteria</taxon>
        <taxon>Pseudomonadati</taxon>
        <taxon>Pseudomonadota</taxon>
        <taxon>Gammaproteobacteria</taxon>
        <taxon>Moraxellales</taxon>
        <taxon>Moraxellaceae</taxon>
        <taxon>Acinetobacter</taxon>
    </lineage>
</organism>
<protein>
    <recommendedName>
        <fullName evidence="9">General secretion pathway protein F</fullName>
    </recommendedName>
</protein>
<feature type="transmembrane region" description="Helical" evidence="11">
    <location>
        <begin position="161"/>
        <end position="190"/>
    </location>
</feature>
<comment type="function">
    <text evidence="1">Component of the type II secretion system inner membrane complex required for the energy-dependent secretion of extracellular factors such as proteases and toxins from the periplasm.</text>
</comment>
<dbReference type="PRINTS" id="PR00812">
    <property type="entry name" value="BCTERIALGSPF"/>
</dbReference>
<keyword evidence="6 10" id="KW-0812">Transmembrane</keyword>
<accession>A0A217ED31</accession>
<dbReference type="InterPro" id="IPR018076">
    <property type="entry name" value="T2SS_GspF_dom"/>
</dbReference>